<feature type="region of interest" description="Disordered" evidence="1">
    <location>
        <begin position="1"/>
        <end position="23"/>
    </location>
</feature>
<dbReference type="PANTHER" id="PTHR13500">
    <property type="entry name" value="NUCLEOLAR PRERIBOSOMAL-ASSOCIATED PROTEIN 1"/>
    <property type="match status" value="1"/>
</dbReference>
<keyword evidence="6" id="KW-1185">Reference proteome</keyword>
<feature type="domain" description="URB1 central HEAT repeat" evidence="4">
    <location>
        <begin position="631"/>
        <end position="736"/>
    </location>
</feature>
<accession>A0AAD1QXT7</accession>
<feature type="domain" description="URB1 N-terminal" evidence="2">
    <location>
        <begin position="78"/>
        <end position="394"/>
    </location>
</feature>
<proteinExistence type="predicted"/>
<dbReference type="GO" id="GO:0005730">
    <property type="term" value="C:nucleolus"/>
    <property type="evidence" value="ECO:0007669"/>
    <property type="project" value="TreeGrafter"/>
</dbReference>
<dbReference type="InterPro" id="IPR039844">
    <property type="entry name" value="URB1"/>
</dbReference>
<evidence type="ECO:0000259" key="2">
    <source>
        <dbReference type="Pfam" id="PF11707"/>
    </source>
</evidence>
<feature type="domain" description="URB1 C-terminal" evidence="3">
    <location>
        <begin position="1666"/>
        <end position="1855"/>
    </location>
</feature>
<evidence type="ECO:0008006" key="7">
    <source>
        <dbReference type="Google" id="ProtNLM"/>
    </source>
</evidence>
<name>A0AAD1QXT7_PELCU</name>
<dbReference type="GO" id="GO:0000463">
    <property type="term" value="P:maturation of LSU-rRNA from tricistronic rRNA transcript (SSU-rRNA, 5.8S rRNA, LSU-rRNA)"/>
    <property type="evidence" value="ECO:0007669"/>
    <property type="project" value="TreeGrafter"/>
</dbReference>
<dbReference type="GO" id="GO:0000466">
    <property type="term" value="P:maturation of 5.8S rRNA from tricistronic rRNA transcript (SSU-rRNA, 5.8S rRNA, LSU-rRNA)"/>
    <property type="evidence" value="ECO:0007669"/>
    <property type="project" value="TreeGrafter"/>
</dbReference>
<dbReference type="Pfam" id="PF26140">
    <property type="entry name" value="HEAT_URB1"/>
    <property type="match status" value="1"/>
</dbReference>
<protein>
    <recommendedName>
        <fullName evidence="7">Nucleolar pre-ribosomal-associated protein 1</fullName>
    </recommendedName>
</protein>
<evidence type="ECO:0000259" key="3">
    <source>
        <dbReference type="Pfam" id="PF16201"/>
    </source>
</evidence>
<dbReference type="InterPro" id="IPR021714">
    <property type="entry name" value="URB1_N"/>
</dbReference>
<gene>
    <name evidence="5" type="ORF">PECUL_23A031191</name>
</gene>
<dbReference type="EMBL" id="OW240912">
    <property type="protein sequence ID" value="CAH2219291.1"/>
    <property type="molecule type" value="Genomic_DNA"/>
</dbReference>
<reference evidence="5" key="1">
    <citation type="submission" date="2022-03" db="EMBL/GenBank/DDBJ databases">
        <authorList>
            <person name="Alioto T."/>
            <person name="Alioto T."/>
            <person name="Gomez Garrido J."/>
        </authorList>
    </citation>
    <scope>NUCLEOTIDE SEQUENCE</scope>
</reference>
<dbReference type="InterPro" id="IPR059018">
    <property type="entry name" value="HEAT_URB1"/>
</dbReference>
<dbReference type="Proteomes" id="UP001295444">
    <property type="component" value="Chromosome 01"/>
</dbReference>
<evidence type="ECO:0000313" key="6">
    <source>
        <dbReference type="Proteomes" id="UP001295444"/>
    </source>
</evidence>
<evidence type="ECO:0000256" key="1">
    <source>
        <dbReference type="SAM" id="MobiDB-lite"/>
    </source>
</evidence>
<organism evidence="5 6">
    <name type="scientific">Pelobates cultripes</name>
    <name type="common">Western spadefoot toad</name>
    <dbReference type="NCBI Taxonomy" id="61616"/>
    <lineage>
        <taxon>Eukaryota</taxon>
        <taxon>Metazoa</taxon>
        <taxon>Chordata</taxon>
        <taxon>Craniata</taxon>
        <taxon>Vertebrata</taxon>
        <taxon>Euteleostomi</taxon>
        <taxon>Amphibia</taxon>
        <taxon>Batrachia</taxon>
        <taxon>Anura</taxon>
        <taxon>Pelobatoidea</taxon>
        <taxon>Pelobatidae</taxon>
        <taxon>Pelobates</taxon>
    </lineage>
</organism>
<dbReference type="InterPro" id="IPR032436">
    <property type="entry name" value="URB1_C"/>
</dbReference>
<dbReference type="PANTHER" id="PTHR13500:SF0">
    <property type="entry name" value="NUCLEOLAR PRE-RIBOSOMAL-ASSOCIATED PROTEIN 1"/>
    <property type="match status" value="1"/>
</dbReference>
<dbReference type="Pfam" id="PF11707">
    <property type="entry name" value="Npa1"/>
    <property type="match status" value="1"/>
</dbReference>
<dbReference type="Pfam" id="PF16201">
    <property type="entry name" value="NopRA1"/>
    <property type="match status" value="1"/>
</dbReference>
<evidence type="ECO:0000313" key="5">
    <source>
        <dbReference type="EMBL" id="CAH2219291.1"/>
    </source>
</evidence>
<evidence type="ECO:0000259" key="4">
    <source>
        <dbReference type="Pfam" id="PF26140"/>
    </source>
</evidence>
<feature type="compositionally biased region" description="Polar residues" evidence="1">
    <location>
        <begin position="7"/>
        <end position="16"/>
    </location>
</feature>
<sequence>MGKKRQNSAPMEQSQEGAAKKPKAMEVEFTGTHFKSMLQDPQTIQKGLEQFLNLSRALPSSDLYDVVEGYIKISVECIEILKLLEGEKRIESELMLIFQVLEAILLRTASDLSHLNVAGVNIVKQMLNTHMKTLYASLYSVTYRMSRICLNLLSAMVTQGPECARDVFSHFDFHNKCLPSLLKKRDKQGRPDVRMAYIQFALSFLISGDNATIVQIIELKDFIGDIFCTGIREDRISSINLLLSLLETKVIHNKVITKTHKMRFFTSAILKNIASLYRWNGIVDVSTEDVKDTKDSQEAGKIMVRQLVHSFLMELCCSLKQGINFYDRSLGTAGGPQNRVLLGFLVSLKTAPEDDLIAELVVNILKVCPDLLSRYFKETQHLYIPRLKSVWLDNIKLLKKIYEELPAISVAFRTAEFVPFPRLMNMVMVTTMAPVCNKVFFTQGLNLPNKIVRYTTLSLLCSIMKRAEQNINHCLSEDVWQKSEIYTPAAMSEFAQKYREALSKLLPDMNTIVATWQSLLKIDGTEIGNKKETDVPAIGETNLTYQDISGVTGEQYGSDDAQTILLKATLLQVLCLYQRVVPHLVTQSNFDFGKLLKGIVNESGIREEVPPVLQQHILQVALELPANKFSWFKFQNVPDISGEKSVFYLLLKMFVACNKPQLKNCTRLLIIKILRDSGVFDYTWKELDLWLVHLDKVEEDSKETVIQFLEQILSKLVIKPYQYADKVSDHVQEASILQSSINKQDSETASIPISHIDDVLDMVDVLVETSEGLDEQIGVPLDEDLILLTFPFSAVVPVALEARNRLLGNEEDGNDWALRYLVSVLTDILHSQRDPLALCLLIQSYDKELQILGTIASKCILLGQFYEYYALWIPTTNKEALFDGLDDSAKEIHLFDEASYSSLLKKTFVASGPSEGHTEEMLKEAASRVTLEELPLAVKHTLLCLKSTVDDFSKFRKSSGANLVRIFFDLILDLLRSYEFTKSSQSQTEEELKTESELFVDSFAISELASQDNTILCDVLTVLFRHPTLEHWFLAVERQSTPAHNLNPVTVKLLSSNLNQGVIQLLKYSALLLQENNILHLASKYFDAVSQSVLKELELVSKISNKISPQLEALQNFAPYMETVQLNDISLAILKLPNEFLLASKDEEQLSKYGTVLVQLINEYRQRNQQQADLATSIEHVRGVSRLLSTSAAGEIETVLYEALQSEPTLSYVLGVNVLDHCLKQMTETCLRIAALLIQHSRTHLLQFEIWLLNPRTGKILRKNMESCLPLIGEYLKYSEDFKFTRPTNVSSAVLRVMKDVFWNRLEKVSLSSEKTDNSQNAVVLSKLVKVSEPDQLKIIMDQLPDILQQSWNQEKWVLAESVSQATTSSVTLISSWKRALLAACMKCLTVTYSADKDMKGNAPEVETAMASQFMDLLPFVKVDVRDDWNGLLKTGLKYRYKDCTFLDILNAGIKQWYGADGPSTKDLVPLPVIHMMITQHSLFLPTLLRSKEEEDVHSRARELLVDILRTIVKKCPSVCDGNHFAVLLGAYGATLSSTDQKILLLLQCYEMNNLSLTEFRLLLWGPAAVEHHRTRKSLGKSLWQQPSMEEILGLLDREKMMKTIMNFPQHRKLVSEAEKEHVFEDPSIKDLDDLYDPCFLLPLFSELIRPELVVDCAKFVEMNALGLTVAALSSYDYNMRAAAYYILGSFVSHMEGARFREKKQLQYFLDIIKNGLRKQNQRLTFLITLYVAKAAQQILRPEEHMYIKISKFILSHQDLHMKKVPDFYKLFYSFDIEHKLEREWILTFMRDGLRDKYCYELYDYQRIIQIIMTFYISPLCDEAAQNLILEILLNASTIIKAAYQLIRDHSLLTWILNILEKRFLENNTLASIISLLNNLWVTNLGNKESPLTADAQSNEEPLEKQKFLPLQLVNEFLNVSLSLLRHIRPNLDSDHLNQYFSTVGSVLRHRSVVLRAFKEMGRFAVNEQILSNMDILLFLHKWSVIERDLELQQSLTALAQEHKVKELLSMCTALLLIH</sequence>